<proteinExistence type="predicted"/>
<protein>
    <submittedName>
        <fullName evidence="1">Type II toxin-antitoxin system RelB/DinJ family antitoxin</fullName>
    </submittedName>
</protein>
<name>A0ABS3LG69_9ENTE</name>
<gene>
    <name evidence="1" type="ORF">JZO70_17770</name>
</gene>
<dbReference type="InterPro" id="IPR007337">
    <property type="entry name" value="RelB/DinJ"/>
</dbReference>
<evidence type="ECO:0000313" key="2">
    <source>
        <dbReference type="Proteomes" id="UP000664601"/>
    </source>
</evidence>
<keyword evidence="2" id="KW-1185">Reference proteome</keyword>
<evidence type="ECO:0000313" key="1">
    <source>
        <dbReference type="EMBL" id="MBO1308028.1"/>
    </source>
</evidence>
<dbReference type="Gene3D" id="1.10.1220.10">
    <property type="entry name" value="Met repressor-like"/>
    <property type="match status" value="1"/>
</dbReference>
<dbReference type="Pfam" id="PF04221">
    <property type="entry name" value="RelB"/>
    <property type="match status" value="1"/>
</dbReference>
<organism evidence="1 2">
    <name type="scientific">Candidatus Enterococcus moelleringii</name>
    <dbReference type="NCBI Taxonomy" id="2815325"/>
    <lineage>
        <taxon>Bacteria</taxon>
        <taxon>Bacillati</taxon>
        <taxon>Bacillota</taxon>
        <taxon>Bacilli</taxon>
        <taxon>Lactobacillales</taxon>
        <taxon>Enterococcaceae</taxon>
        <taxon>Enterococcus</taxon>
    </lineage>
</organism>
<dbReference type="RefSeq" id="WP_207675018.1">
    <property type="nucleotide sequence ID" value="NZ_JAFREM010000029.1"/>
</dbReference>
<accession>A0ABS3LG69</accession>
<reference evidence="1 2" key="1">
    <citation type="submission" date="2021-03" db="EMBL/GenBank/DDBJ databases">
        <title>Enterococcal diversity collection.</title>
        <authorList>
            <person name="Gilmore M.S."/>
            <person name="Schwartzman J."/>
            <person name="Van Tyne D."/>
            <person name="Martin M."/>
            <person name="Earl A.M."/>
            <person name="Manson A.L."/>
            <person name="Straub T."/>
            <person name="Salamzade R."/>
            <person name="Saavedra J."/>
            <person name="Lebreton F."/>
            <person name="Prichula J."/>
            <person name="Schaufler K."/>
            <person name="Gaca A."/>
            <person name="Sgardioli B."/>
            <person name="Wagenaar J."/>
            <person name="Strong T."/>
        </authorList>
    </citation>
    <scope>NUCLEOTIDE SEQUENCE [LARGE SCALE GENOMIC DNA]</scope>
    <source>
        <strain evidence="1 2">669A</strain>
    </source>
</reference>
<sequence>MTTKDKKKVQVNIDKSLASDVDIVLDSLGLNPTVLITALYKRVAAKGEIPFSFSLTEEEKADISLMKALDLVPTVHVSTMEELNEWLDEDE</sequence>
<comment type="caution">
    <text evidence="1">The sequence shown here is derived from an EMBL/GenBank/DDBJ whole genome shotgun (WGS) entry which is preliminary data.</text>
</comment>
<dbReference type="EMBL" id="JAFREM010000029">
    <property type="protein sequence ID" value="MBO1308028.1"/>
    <property type="molecule type" value="Genomic_DNA"/>
</dbReference>
<dbReference type="InterPro" id="IPR013321">
    <property type="entry name" value="Arc_rbn_hlx_hlx"/>
</dbReference>
<dbReference type="Proteomes" id="UP000664601">
    <property type="component" value="Unassembled WGS sequence"/>
</dbReference>